<reference evidence="2 3" key="1">
    <citation type="submission" date="2018-05" db="EMBL/GenBank/DDBJ databases">
        <title>Nocardioides silvaticus genome.</title>
        <authorList>
            <person name="Li C."/>
            <person name="Wang G."/>
        </authorList>
    </citation>
    <scope>NUCLEOTIDE SEQUENCE [LARGE SCALE GENOMIC DNA]</scope>
    <source>
        <strain evidence="2 3">CCTCC AB 2018079</strain>
    </source>
</reference>
<dbReference type="OrthoDB" id="5189092at2"/>
<dbReference type="RefSeq" id="WP_109695301.1">
    <property type="nucleotide sequence ID" value="NZ_QGDD01000007.1"/>
</dbReference>
<dbReference type="Proteomes" id="UP000245507">
    <property type="component" value="Unassembled WGS sequence"/>
</dbReference>
<evidence type="ECO:0000256" key="1">
    <source>
        <dbReference type="SAM" id="MobiDB-lite"/>
    </source>
</evidence>
<evidence type="ECO:0000313" key="2">
    <source>
        <dbReference type="EMBL" id="PWN01913.1"/>
    </source>
</evidence>
<accession>A0A316TC14</accession>
<protein>
    <recommendedName>
        <fullName evidence="4">Intracellular proteinase inhibitor BsuPI domain-containing protein</fullName>
    </recommendedName>
</protein>
<evidence type="ECO:0000313" key="3">
    <source>
        <dbReference type="Proteomes" id="UP000245507"/>
    </source>
</evidence>
<feature type="compositionally biased region" description="Basic and acidic residues" evidence="1">
    <location>
        <begin position="237"/>
        <end position="268"/>
    </location>
</feature>
<comment type="caution">
    <text evidence="2">The sequence shown here is derived from an EMBL/GenBank/DDBJ whole genome shotgun (WGS) entry which is preliminary data.</text>
</comment>
<feature type="region of interest" description="Disordered" evidence="1">
    <location>
        <begin position="229"/>
        <end position="288"/>
    </location>
</feature>
<organism evidence="2 3">
    <name type="scientific">Nocardioides silvaticus</name>
    <dbReference type="NCBI Taxonomy" id="2201891"/>
    <lineage>
        <taxon>Bacteria</taxon>
        <taxon>Bacillati</taxon>
        <taxon>Actinomycetota</taxon>
        <taxon>Actinomycetes</taxon>
        <taxon>Propionibacteriales</taxon>
        <taxon>Nocardioidaceae</taxon>
        <taxon>Nocardioides</taxon>
    </lineage>
</organism>
<keyword evidence="3" id="KW-1185">Reference proteome</keyword>
<sequence>MPPLTRGPLPAGVYWRRRFFVLALAATLVFLVASVLTGGSDGQDDVPVARQAGNEVEPSQTITVDQGRKARGEQQSAPQGRKGKRDLGPQQGPTFDPTLLAAEPSGNCEPADVRITPRVESAVAGKPVTIGLALQTVQAEACYFRIGADKVTIKVTRGQQALWRSSHCPGAVPSTSVVVRRSIATVVQMEWSPFPEGTRHGKECPGTKDWLMPGDYTVTAAALGGEPGESAFTLAAPEREKIVKKTKKDERDERDKQDERDRKSRNQLDEETAQEEAQGAQDGEEPRR</sequence>
<dbReference type="EMBL" id="QGDD01000007">
    <property type="protein sequence ID" value="PWN01913.1"/>
    <property type="molecule type" value="Genomic_DNA"/>
</dbReference>
<gene>
    <name evidence="2" type="ORF">DJ010_15300</name>
</gene>
<proteinExistence type="predicted"/>
<name>A0A316TC14_9ACTN</name>
<feature type="region of interest" description="Disordered" evidence="1">
    <location>
        <begin position="46"/>
        <end position="107"/>
    </location>
</feature>
<evidence type="ECO:0008006" key="4">
    <source>
        <dbReference type="Google" id="ProtNLM"/>
    </source>
</evidence>
<dbReference type="AlphaFoldDB" id="A0A316TC14"/>